<keyword evidence="2" id="KW-0677">Repeat</keyword>
<feature type="region of interest" description="Disordered" evidence="3">
    <location>
        <begin position="205"/>
        <end position="228"/>
    </location>
</feature>
<feature type="compositionally biased region" description="Basic and acidic residues" evidence="3">
    <location>
        <begin position="43"/>
        <end position="53"/>
    </location>
</feature>
<dbReference type="Pfam" id="PF13855">
    <property type="entry name" value="LRR_8"/>
    <property type="match status" value="1"/>
</dbReference>
<dbReference type="Gene3D" id="3.80.10.10">
    <property type="entry name" value="Ribonuclease Inhibitor"/>
    <property type="match status" value="1"/>
</dbReference>
<dbReference type="PROSITE" id="PS51450">
    <property type="entry name" value="LRR"/>
    <property type="match status" value="2"/>
</dbReference>
<evidence type="ECO:0000256" key="2">
    <source>
        <dbReference type="ARBA" id="ARBA00022737"/>
    </source>
</evidence>
<dbReference type="SUPFAM" id="SSF52058">
    <property type="entry name" value="L domain-like"/>
    <property type="match status" value="1"/>
</dbReference>
<gene>
    <name evidence="4" type="ORF">ACJMK2_005015</name>
</gene>
<feature type="region of interest" description="Disordered" evidence="3">
    <location>
        <begin position="1"/>
        <end position="53"/>
    </location>
</feature>
<evidence type="ECO:0000256" key="1">
    <source>
        <dbReference type="ARBA" id="ARBA00022614"/>
    </source>
</evidence>
<organism evidence="4 5">
    <name type="scientific">Sinanodonta woodiana</name>
    <name type="common">Chinese pond mussel</name>
    <name type="synonym">Anodonta woodiana</name>
    <dbReference type="NCBI Taxonomy" id="1069815"/>
    <lineage>
        <taxon>Eukaryota</taxon>
        <taxon>Metazoa</taxon>
        <taxon>Spiralia</taxon>
        <taxon>Lophotrochozoa</taxon>
        <taxon>Mollusca</taxon>
        <taxon>Bivalvia</taxon>
        <taxon>Autobranchia</taxon>
        <taxon>Heteroconchia</taxon>
        <taxon>Palaeoheterodonta</taxon>
        <taxon>Unionida</taxon>
        <taxon>Unionoidea</taxon>
        <taxon>Unionidae</taxon>
        <taxon>Unioninae</taxon>
        <taxon>Sinanodonta</taxon>
    </lineage>
</organism>
<sequence>MTNPAENGGDALDITESENGDSTSSELERLNENISPTPSRGDTPTERGIARTKRQEDKILKTIEQTKALGANTLDLSNQGLLIVPSELLELTNLEHLYLEGNQLTSIPDDFFDRLPNLKWLDLRHNYLIRLPSVFTGRHQNLRNLLLEGNNLRTLPLELGMIKTLNGLNITNNPLEFPPATVIEKGTAEILKFLREMMAAKNSGRLLNGMDEDGNGSSSSSDDWSDDGGDLKEYAYRRIQQRSMSTEEANRMSALAKAELVGPVNKSAELHTQLSYTERKQAKTAKIQKAGAMGTRKDAIVTQSNNEMDEVEQVKSLSTSSIFSWKVNQFPEPPPPEYALLKLKEEQKLAKEREFKEKTDAILQRRKDENILKEWRDESKRMQRKKAFETLKKGTKEYPDTATEAPFGIDEDHLRIPSNEERIKHDIKTAHEKLRRTLSPSSRQRIEEEKAARIRELEKRIKQHTTQMHERRKLPKGTPQEEMEAARRELEVVKLLQKDLLRRYQELKMWTTENSSRHILVLKTNFFFLLKSIHVKRTLKFLELLSFV</sequence>
<evidence type="ECO:0000313" key="4">
    <source>
        <dbReference type="EMBL" id="KAL3863250.1"/>
    </source>
</evidence>
<dbReference type="Proteomes" id="UP001634394">
    <property type="component" value="Unassembled WGS sequence"/>
</dbReference>
<protein>
    <recommendedName>
        <fullName evidence="6">Leucine-rich repeat-containing protein 27</fullName>
    </recommendedName>
</protein>
<feature type="compositionally biased region" description="Polar residues" evidence="3">
    <location>
        <begin position="32"/>
        <end position="42"/>
    </location>
</feature>
<dbReference type="AlphaFoldDB" id="A0ABD3VPE2"/>
<evidence type="ECO:0008006" key="6">
    <source>
        <dbReference type="Google" id="ProtNLM"/>
    </source>
</evidence>
<dbReference type="InterPro" id="IPR003591">
    <property type="entry name" value="Leu-rich_rpt_typical-subtyp"/>
</dbReference>
<name>A0ABD3VPE2_SINWO</name>
<reference evidence="4 5" key="1">
    <citation type="submission" date="2024-11" db="EMBL/GenBank/DDBJ databases">
        <title>Chromosome-level genome assembly of the freshwater bivalve Anodonta woodiana.</title>
        <authorList>
            <person name="Chen X."/>
        </authorList>
    </citation>
    <scope>NUCLEOTIDE SEQUENCE [LARGE SCALE GENOMIC DNA]</scope>
    <source>
        <strain evidence="4">MN2024</strain>
        <tissue evidence="4">Gills</tissue>
    </source>
</reference>
<accession>A0ABD3VPE2</accession>
<dbReference type="PANTHER" id="PTHR45712">
    <property type="entry name" value="AGAP008170-PA"/>
    <property type="match status" value="1"/>
</dbReference>
<dbReference type="SMART" id="SM00369">
    <property type="entry name" value="LRR_TYP"/>
    <property type="match status" value="3"/>
</dbReference>
<feature type="region of interest" description="Disordered" evidence="3">
    <location>
        <begin position="463"/>
        <end position="482"/>
    </location>
</feature>
<proteinExistence type="predicted"/>
<keyword evidence="5" id="KW-1185">Reference proteome</keyword>
<evidence type="ECO:0000256" key="3">
    <source>
        <dbReference type="SAM" id="MobiDB-lite"/>
    </source>
</evidence>
<keyword evidence="1" id="KW-0433">Leucine-rich repeat</keyword>
<dbReference type="EMBL" id="JBJQND010000010">
    <property type="protein sequence ID" value="KAL3863250.1"/>
    <property type="molecule type" value="Genomic_DNA"/>
</dbReference>
<dbReference type="InterPro" id="IPR001611">
    <property type="entry name" value="Leu-rich_rpt"/>
</dbReference>
<dbReference type="PANTHER" id="PTHR45712:SF22">
    <property type="entry name" value="INSULIN-LIKE GROWTH FACTOR-BINDING PROTEIN COMPLEX ACID LABILE SUBUNIT"/>
    <property type="match status" value="1"/>
</dbReference>
<dbReference type="InterPro" id="IPR032675">
    <property type="entry name" value="LRR_dom_sf"/>
</dbReference>
<dbReference type="InterPro" id="IPR050333">
    <property type="entry name" value="SLRP"/>
</dbReference>
<comment type="caution">
    <text evidence="4">The sequence shown here is derived from an EMBL/GenBank/DDBJ whole genome shotgun (WGS) entry which is preliminary data.</text>
</comment>
<evidence type="ECO:0000313" key="5">
    <source>
        <dbReference type="Proteomes" id="UP001634394"/>
    </source>
</evidence>